<dbReference type="Gene3D" id="1.10.10.10">
    <property type="entry name" value="Winged helix-like DNA-binding domain superfamily/Winged helix DNA-binding domain"/>
    <property type="match status" value="1"/>
</dbReference>
<evidence type="ECO:0000259" key="5">
    <source>
        <dbReference type="PROSITE" id="PS50061"/>
    </source>
</evidence>
<keyword evidence="2 3" id="KW-0238">DNA-binding</keyword>
<dbReference type="GO" id="GO:0005634">
    <property type="term" value="C:nucleus"/>
    <property type="evidence" value="ECO:0007669"/>
    <property type="project" value="UniProtKB-SubCell"/>
</dbReference>
<dbReference type="SMART" id="SM00413">
    <property type="entry name" value="ETS"/>
    <property type="match status" value="1"/>
</dbReference>
<accession>A0A8R1DNV1</accession>
<comment type="subcellular location">
    <subcellularLocation>
        <location evidence="3">Nucleus</location>
    </subcellularLocation>
</comment>
<dbReference type="Pfam" id="PF00178">
    <property type="entry name" value="Ets"/>
    <property type="match status" value="1"/>
</dbReference>
<dbReference type="Proteomes" id="UP000005237">
    <property type="component" value="Unassembled WGS sequence"/>
</dbReference>
<comment type="similarity">
    <text evidence="1 3">Belongs to the ETS family.</text>
</comment>
<dbReference type="EnsemblMetazoa" id="CJA07782.1">
    <property type="protein sequence ID" value="CJA07782.1"/>
    <property type="gene ID" value="WBGene00126986"/>
</dbReference>
<proteinExistence type="inferred from homology"/>
<organism evidence="6 7">
    <name type="scientific">Caenorhabditis japonica</name>
    <dbReference type="NCBI Taxonomy" id="281687"/>
    <lineage>
        <taxon>Eukaryota</taxon>
        <taxon>Metazoa</taxon>
        <taxon>Ecdysozoa</taxon>
        <taxon>Nematoda</taxon>
        <taxon>Chromadorea</taxon>
        <taxon>Rhabditida</taxon>
        <taxon>Rhabditina</taxon>
        <taxon>Rhabditomorpha</taxon>
        <taxon>Rhabditoidea</taxon>
        <taxon>Rhabditidae</taxon>
        <taxon>Peloderinae</taxon>
        <taxon>Caenorhabditis</taxon>
    </lineage>
</organism>
<keyword evidence="7" id="KW-1185">Reference proteome</keyword>
<reference evidence="7" key="1">
    <citation type="submission" date="2010-08" db="EMBL/GenBank/DDBJ databases">
        <authorList>
            <consortium name="Caenorhabditis japonica Sequencing Consortium"/>
            <person name="Wilson R.K."/>
        </authorList>
    </citation>
    <scope>NUCLEOTIDE SEQUENCE [LARGE SCALE GENOMIC DNA]</scope>
    <source>
        <strain evidence="7">DF5081</strain>
    </source>
</reference>
<dbReference type="GO" id="GO:0000981">
    <property type="term" value="F:DNA-binding transcription factor activity, RNA polymerase II-specific"/>
    <property type="evidence" value="ECO:0007669"/>
    <property type="project" value="TreeGrafter"/>
</dbReference>
<name>A0A8R1DNV1_CAEJA</name>
<dbReference type="SUPFAM" id="SSF46785">
    <property type="entry name" value="Winged helix' DNA-binding domain"/>
    <property type="match status" value="1"/>
</dbReference>
<reference evidence="6" key="2">
    <citation type="submission" date="2022-06" db="UniProtKB">
        <authorList>
            <consortium name="EnsemblMetazoa"/>
        </authorList>
    </citation>
    <scope>IDENTIFICATION</scope>
    <source>
        <strain evidence="6">DF5081</strain>
    </source>
</reference>
<dbReference type="PANTHER" id="PTHR11849">
    <property type="entry name" value="ETS"/>
    <property type="match status" value="1"/>
</dbReference>
<dbReference type="InterPro" id="IPR046328">
    <property type="entry name" value="ETS_fam"/>
</dbReference>
<sequence length="227" mass="25549">MSKKSSPTGGKMRLLGFLKSLLEDEAYSRIIIWTDKFNGEFQLKKPHEVAKAWGDATGNTSMNYDKMSRGLRFLYTSKTLEKLPGKDSRYRFLEPSSNSNSTPLPIMDFSNFDFSFMDVKPPAPRVGFNIDNLLSEESTTSSLQSSPTSTYSSSSMSTASPKSSTSSEDSTIQPLPHLPQYFSLMMPLLHQQFNAFKTVFPAVDNFPLQNQVQVFSQMYPTLFPLNQ</sequence>
<protein>
    <submittedName>
        <fullName evidence="6">ETS domain-containing protein</fullName>
    </submittedName>
</protein>
<dbReference type="InterPro" id="IPR000418">
    <property type="entry name" value="Ets_dom"/>
</dbReference>
<evidence type="ECO:0000256" key="4">
    <source>
        <dbReference type="SAM" id="MobiDB-lite"/>
    </source>
</evidence>
<dbReference type="InterPro" id="IPR036388">
    <property type="entry name" value="WH-like_DNA-bd_sf"/>
</dbReference>
<dbReference type="InterPro" id="IPR036390">
    <property type="entry name" value="WH_DNA-bd_sf"/>
</dbReference>
<keyword evidence="3" id="KW-0539">Nucleus</keyword>
<dbReference type="PRINTS" id="PR00454">
    <property type="entry name" value="ETSDOMAIN"/>
</dbReference>
<dbReference type="GO" id="GO:0030154">
    <property type="term" value="P:cell differentiation"/>
    <property type="evidence" value="ECO:0007669"/>
    <property type="project" value="TreeGrafter"/>
</dbReference>
<feature type="compositionally biased region" description="Low complexity" evidence="4">
    <location>
        <begin position="137"/>
        <end position="171"/>
    </location>
</feature>
<feature type="region of interest" description="Disordered" evidence="4">
    <location>
        <begin position="137"/>
        <end position="172"/>
    </location>
</feature>
<dbReference type="PROSITE" id="PS50061">
    <property type="entry name" value="ETS_DOMAIN_3"/>
    <property type="match status" value="1"/>
</dbReference>
<dbReference type="PANTHER" id="PTHR11849:SF302">
    <property type="entry name" value="ETS DOMAIN-CONTAINING PROTEIN-RELATED"/>
    <property type="match status" value="1"/>
</dbReference>
<feature type="domain" description="ETS" evidence="5">
    <location>
        <begin position="12"/>
        <end position="93"/>
    </location>
</feature>
<dbReference type="AlphaFoldDB" id="A0A8R1DNV1"/>
<evidence type="ECO:0000313" key="6">
    <source>
        <dbReference type="EnsemblMetazoa" id="CJA07782.1"/>
    </source>
</evidence>
<dbReference type="OMA" id="WRYGRIQ"/>
<evidence type="ECO:0000313" key="7">
    <source>
        <dbReference type="Proteomes" id="UP000005237"/>
    </source>
</evidence>
<evidence type="ECO:0000256" key="2">
    <source>
        <dbReference type="ARBA" id="ARBA00023125"/>
    </source>
</evidence>
<dbReference type="GO" id="GO:0043565">
    <property type="term" value="F:sequence-specific DNA binding"/>
    <property type="evidence" value="ECO:0007669"/>
    <property type="project" value="InterPro"/>
</dbReference>
<evidence type="ECO:0000256" key="1">
    <source>
        <dbReference type="ARBA" id="ARBA00005562"/>
    </source>
</evidence>
<evidence type="ECO:0000256" key="3">
    <source>
        <dbReference type="RuleBase" id="RU004019"/>
    </source>
</evidence>